<keyword evidence="1" id="KW-0472">Membrane</keyword>
<dbReference type="PANTHER" id="PTHR30012">
    <property type="entry name" value="GENERAL SECRETION PATHWAY PROTEIN"/>
    <property type="match status" value="1"/>
</dbReference>
<dbReference type="KEGG" id="vbr:A6E01_19220"/>
<evidence type="ECO:0000256" key="1">
    <source>
        <dbReference type="SAM" id="Phobius"/>
    </source>
</evidence>
<evidence type="ECO:0000313" key="2">
    <source>
        <dbReference type="EMBL" id="ANO35346.1"/>
    </source>
</evidence>
<dbReference type="AlphaFoldDB" id="A0AAN1CU37"/>
<keyword evidence="1" id="KW-0812">Transmembrane</keyword>
<sequence>MSLIAKLMMSSGQKIDLLADIEDLLKEGTSIVDVANDLVAFGAGAEKDIGQRLLDQVGNGKSVAYAFEGYVSDIVVQTLLAGERAEDLAGGCKNAVTAIQNTGGVAGLIASSLGPPIALFLLIFGVVIALAANIFPTLEDMVPMNMWPGFSRNYYLFVSDVAENWLMYMGIAIATPVLFITFCRNGTGGIRELLDKMPFFAQYRYVIASQIMFTMSTLLRNGESMADALRFCESGASRYQKWKVGQIKERMEESRSASIGSLLDVQLLHVRQLNRLRITGSLGGGNDERLFRAAENHTGMLSRQITAFGKTSKILVMACSVLLLLLLIGSIMLLVMTMRSAM</sequence>
<feature type="transmembrane region" description="Helical" evidence="1">
    <location>
        <begin position="165"/>
        <end position="183"/>
    </location>
</feature>
<keyword evidence="2" id="KW-0614">Plasmid</keyword>
<dbReference type="InterPro" id="IPR003004">
    <property type="entry name" value="GspF/PilC"/>
</dbReference>
<keyword evidence="1" id="KW-1133">Transmembrane helix</keyword>
<dbReference type="GO" id="GO:0015628">
    <property type="term" value="P:protein secretion by the type II secretion system"/>
    <property type="evidence" value="ECO:0007669"/>
    <property type="project" value="TreeGrafter"/>
</dbReference>
<dbReference type="EMBL" id="CP016179">
    <property type="protein sequence ID" value="ANO35346.1"/>
    <property type="molecule type" value="Genomic_DNA"/>
</dbReference>
<evidence type="ECO:0008006" key="4">
    <source>
        <dbReference type="Google" id="ProtNLM"/>
    </source>
</evidence>
<organism evidence="2 3">
    <name type="scientific">Vibrio breoganii</name>
    <dbReference type="NCBI Taxonomy" id="553239"/>
    <lineage>
        <taxon>Bacteria</taxon>
        <taxon>Pseudomonadati</taxon>
        <taxon>Pseudomonadota</taxon>
        <taxon>Gammaproteobacteria</taxon>
        <taxon>Vibrionales</taxon>
        <taxon>Vibrionaceae</taxon>
        <taxon>Vibrio</taxon>
    </lineage>
</organism>
<dbReference type="Proteomes" id="UP000092018">
    <property type="component" value="Plasmid unnamed1"/>
</dbReference>
<reference evidence="2 3" key="1">
    <citation type="submission" date="2016-06" db="EMBL/GenBank/DDBJ databases">
        <title>Adaptive Radiation by Waves of Gene Transfer Leads to Fine-Scale Resource Partitioning in Marine Microbes.</title>
        <authorList>
            <person name="Hehemann J.-H."/>
            <person name="Arevalo P."/>
            <person name="Datta M.S."/>
            <person name="Yu X."/>
            <person name="Corzett C."/>
            <person name="Henschel A."/>
            <person name="Preheim S.P."/>
            <person name="Timberlake S."/>
            <person name="Alm E.J."/>
            <person name="Polz M.F."/>
        </authorList>
    </citation>
    <scope>NUCLEOTIDE SEQUENCE [LARGE SCALE GENOMIC DNA]</scope>
    <source>
        <strain evidence="2 3">FF50</strain>
        <plasmid evidence="2 3">unnamed1</plasmid>
    </source>
</reference>
<dbReference type="GO" id="GO:0005886">
    <property type="term" value="C:plasma membrane"/>
    <property type="evidence" value="ECO:0007669"/>
    <property type="project" value="TreeGrafter"/>
</dbReference>
<accession>A0AAN1CU37</accession>
<geneLocation type="plasmid" evidence="2 3">
    <name>unnamed1</name>
</geneLocation>
<proteinExistence type="predicted"/>
<feature type="transmembrane region" description="Helical" evidence="1">
    <location>
        <begin position="314"/>
        <end position="336"/>
    </location>
</feature>
<feature type="transmembrane region" description="Helical" evidence="1">
    <location>
        <begin position="117"/>
        <end position="138"/>
    </location>
</feature>
<dbReference type="RefSeq" id="WP_065211108.1">
    <property type="nucleotide sequence ID" value="NZ_CP016179.1"/>
</dbReference>
<gene>
    <name evidence="2" type="ORF">A6E01_19220</name>
</gene>
<protein>
    <recommendedName>
        <fullName evidence="4">Type II secretion system protein GspF domain-containing protein</fullName>
    </recommendedName>
</protein>
<evidence type="ECO:0000313" key="3">
    <source>
        <dbReference type="Proteomes" id="UP000092018"/>
    </source>
</evidence>
<dbReference type="PANTHER" id="PTHR30012:SF7">
    <property type="entry name" value="PROTEIN TRANSPORT PROTEIN HOFC HOMOLOG"/>
    <property type="match status" value="1"/>
</dbReference>
<name>A0AAN1CU37_9VIBR</name>